<reference evidence="3" key="1">
    <citation type="journal article" date="2019" name="Int. J. Syst. Evol. Microbiol.">
        <title>The Global Catalogue of Microorganisms (GCM) 10K type strain sequencing project: providing services to taxonomists for standard genome sequencing and annotation.</title>
        <authorList>
            <consortium name="The Broad Institute Genomics Platform"/>
            <consortium name="The Broad Institute Genome Sequencing Center for Infectious Disease"/>
            <person name="Wu L."/>
            <person name="Ma J."/>
        </authorList>
    </citation>
    <scope>NUCLEOTIDE SEQUENCE [LARGE SCALE GENOMIC DNA]</scope>
    <source>
        <strain evidence="3">JCM 12607</strain>
    </source>
</reference>
<sequence length="86" mass="9888">MAAVWGFGAWRRYRGMRGGVRLSLWSLVRRFGWVRLIIGQSAWCTLTAVVIVTVPWSERTVPQRLFWVALVPTLLTVWFECAAMCS</sequence>
<feature type="transmembrane region" description="Helical" evidence="1">
    <location>
        <begin position="65"/>
        <end position="85"/>
    </location>
</feature>
<proteinExistence type="predicted"/>
<keyword evidence="1" id="KW-0812">Transmembrane</keyword>
<protein>
    <submittedName>
        <fullName evidence="2">Uncharacterized protein</fullName>
    </submittedName>
</protein>
<gene>
    <name evidence="2" type="ORF">ACFQ2K_07410</name>
</gene>
<dbReference type="Proteomes" id="UP001596915">
    <property type="component" value="Unassembled WGS sequence"/>
</dbReference>
<evidence type="ECO:0000256" key="1">
    <source>
        <dbReference type="SAM" id="Phobius"/>
    </source>
</evidence>
<evidence type="ECO:0000313" key="2">
    <source>
        <dbReference type="EMBL" id="MFD0622681.1"/>
    </source>
</evidence>
<dbReference type="EMBL" id="JBHTGL010000008">
    <property type="protein sequence ID" value="MFD0622681.1"/>
    <property type="molecule type" value="Genomic_DNA"/>
</dbReference>
<feature type="transmembrane region" description="Helical" evidence="1">
    <location>
        <begin position="33"/>
        <end position="53"/>
    </location>
</feature>
<organism evidence="2 3">
    <name type="scientific">Streptomyces sanglieri</name>
    <dbReference type="NCBI Taxonomy" id="193460"/>
    <lineage>
        <taxon>Bacteria</taxon>
        <taxon>Bacillati</taxon>
        <taxon>Actinomycetota</taxon>
        <taxon>Actinomycetes</taxon>
        <taxon>Kitasatosporales</taxon>
        <taxon>Streptomycetaceae</taxon>
        <taxon>Streptomyces</taxon>
    </lineage>
</organism>
<accession>A0ABW2WQP1</accession>
<keyword evidence="1" id="KW-1133">Transmembrane helix</keyword>
<keyword evidence="1" id="KW-0472">Membrane</keyword>
<name>A0ABW2WQP1_9ACTN</name>
<keyword evidence="3" id="KW-1185">Reference proteome</keyword>
<comment type="caution">
    <text evidence="2">The sequence shown here is derived from an EMBL/GenBank/DDBJ whole genome shotgun (WGS) entry which is preliminary data.</text>
</comment>
<evidence type="ECO:0000313" key="3">
    <source>
        <dbReference type="Proteomes" id="UP001596915"/>
    </source>
</evidence>